<evidence type="ECO:0000313" key="2">
    <source>
        <dbReference type="Proteomes" id="UP001148629"/>
    </source>
</evidence>
<comment type="caution">
    <text evidence="1">The sequence shown here is derived from an EMBL/GenBank/DDBJ whole genome shotgun (WGS) entry which is preliminary data.</text>
</comment>
<organism evidence="1 2">
    <name type="scientific">Fusarium decemcellulare</name>
    <dbReference type="NCBI Taxonomy" id="57161"/>
    <lineage>
        <taxon>Eukaryota</taxon>
        <taxon>Fungi</taxon>
        <taxon>Dikarya</taxon>
        <taxon>Ascomycota</taxon>
        <taxon>Pezizomycotina</taxon>
        <taxon>Sordariomycetes</taxon>
        <taxon>Hypocreomycetidae</taxon>
        <taxon>Hypocreales</taxon>
        <taxon>Nectriaceae</taxon>
        <taxon>Fusarium</taxon>
        <taxon>Fusarium decemcellulare species complex</taxon>
    </lineage>
</organism>
<protein>
    <submittedName>
        <fullName evidence="1">Uncharacterized protein</fullName>
    </submittedName>
</protein>
<evidence type="ECO:0000313" key="1">
    <source>
        <dbReference type="EMBL" id="KAJ3532779.1"/>
    </source>
</evidence>
<dbReference type="EMBL" id="JANRMS010000928">
    <property type="protein sequence ID" value="KAJ3532779.1"/>
    <property type="molecule type" value="Genomic_DNA"/>
</dbReference>
<accession>A0ACC1S637</accession>
<proteinExistence type="predicted"/>
<dbReference type="Proteomes" id="UP001148629">
    <property type="component" value="Unassembled WGS sequence"/>
</dbReference>
<sequence>MSTPEPNPGQKVLLQLKEQWANPGDILSVLLIVGDDVIQKALAQLSTKSFTPVAISLGWVAYAYWALLQTTGRLRNMPEPDLPSVHVQCQSGVWVPPEVKQKREGDDKIRQTRTLHQDKGVFALHSSSHTLAILVSLMGTLPQDGQAAVVMGRSAAWRREEAVVLMSTSHTFAFPPPDIDAPATIKLYDIELLVLVHLHSAAVPMWSSLQSSI</sequence>
<gene>
    <name evidence="1" type="ORF">NM208_g8284</name>
</gene>
<reference evidence="1" key="1">
    <citation type="submission" date="2022-08" db="EMBL/GenBank/DDBJ databases">
        <title>Genome Sequence of Fusarium decemcellulare.</title>
        <authorList>
            <person name="Buettner E."/>
        </authorList>
    </citation>
    <scope>NUCLEOTIDE SEQUENCE</scope>
    <source>
        <strain evidence="1">Babe19</strain>
    </source>
</reference>
<keyword evidence="2" id="KW-1185">Reference proteome</keyword>
<name>A0ACC1S637_9HYPO</name>